<dbReference type="AlphaFoldDB" id="A0A317SWK3"/>
<name>A0A317SWK3_9PEZI</name>
<gene>
    <name evidence="2" type="ORF">C7212DRAFT_277197</name>
</gene>
<evidence type="ECO:0000313" key="2">
    <source>
        <dbReference type="EMBL" id="PWW77776.1"/>
    </source>
</evidence>
<sequence length="246" mass="25978">MVNQYTLHPASDGRAFSTIAGKVKSQDGLPDDNDDGVKTPHPTPPPPAQQRQQEDSTSVPQSRSRSRPATSTSSIPHYQFAPTLPPLQRSPHHPTLWGIEESLREEKAAKVEAAKRKEYWEQELGVRVFFSFLKSRFSSPSSSPTPTSTASAELATRITHPLIPGAKAAYQRKRTVGGGLGGGLRSGSTCASQSGMRATTRKGSRGGGTGGGGTGSSRSRVFYWDVASGVGSGRSSCVGTGAWGPV</sequence>
<dbReference type="Proteomes" id="UP000246991">
    <property type="component" value="Unassembled WGS sequence"/>
</dbReference>
<dbReference type="OrthoDB" id="5412639at2759"/>
<evidence type="ECO:0000313" key="3">
    <source>
        <dbReference type="Proteomes" id="UP000246991"/>
    </source>
</evidence>
<reference evidence="2 3" key="1">
    <citation type="submission" date="2018-03" db="EMBL/GenBank/DDBJ databases">
        <title>Genomes of Pezizomycetes fungi and the evolution of truffles.</title>
        <authorList>
            <person name="Murat C."/>
            <person name="Payen T."/>
            <person name="Noel B."/>
            <person name="Kuo A."/>
            <person name="Martin F.M."/>
        </authorList>
    </citation>
    <scope>NUCLEOTIDE SEQUENCE [LARGE SCALE GENOMIC DNA]</scope>
    <source>
        <strain evidence="2">091103-1</strain>
    </source>
</reference>
<feature type="compositionally biased region" description="Gly residues" evidence="1">
    <location>
        <begin position="205"/>
        <end position="215"/>
    </location>
</feature>
<feature type="region of interest" description="Disordered" evidence="1">
    <location>
        <begin position="179"/>
        <end position="218"/>
    </location>
</feature>
<dbReference type="EMBL" id="PYWC01000020">
    <property type="protein sequence ID" value="PWW77776.1"/>
    <property type="molecule type" value="Genomic_DNA"/>
</dbReference>
<proteinExistence type="predicted"/>
<accession>A0A317SWK3</accession>
<organism evidence="2 3">
    <name type="scientific">Tuber magnatum</name>
    <name type="common">white Piedmont truffle</name>
    <dbReference type="NCBI Taxonomy" id="42249"/>
    <lineage>
        <taxon>Eukaryota</taxon>
        <taxon>Fungi</taxon>
        <taxon>Dikarya</taxon>
        <taxon>Ascomycota</taxon>
        <taxon>Pezizomycotina</taxon>
        <taxon>Pezizomycetes</taxon>
        <taxon>Pezizales</taxon>
        <taxon>Tuberaceae</taxon>
        <taxon>Tuber</taxon>
    </lineage>
</organism>
<protein>
    <submittedName>
        <fullName evidence="2">Uncharacterized protein</fullName>
    </submittedName>
</protein>
<evidence type="ECO:0000256" key="1">
    <source>
        <dbReference type="SAM" id="MobiDB-lite"/>
    </source>
</evidence>
<feature type="region of interest" description="Disordered" evidence="1">
    <location>
        <begin position="1"/>
        <end position="94"/>
    </location>
</feature>
<keyword evidence="3" id="KW-1185">Reference proteome</keyword>
<comment type="caution">
    <text evidence="2">The sequence shown here is derived from an EMBL/GenBank/DDBJ whole genome shotgun (WGS) entry which is preliminary data.</text>
</comment>
<feature type="compositionally biased region" description="Polar residues" evidence="1">
    <location>
        <begin position="49"/>
        <end position="61"/>
    </location>
</feature>